<dbReference type="EMBL" id="WTPW01000329">
    <property type="protein sequence ID" value="KAF0522120.1"/>
    <property type="molecule type" value="Genomic_DNA"/>
</dbReference>
<dbReference type="GO" id="GO:0020037">
    <property type="term" value="F:heme binding"/>
    <property type="evidence" value="ECO:0007669"/>
    <property type="project" value="InterPro"/>
</dbReference>
<dbReference type="GO" id="GO:0016705">
    <property type="term" value="F:oxidoreductase activity, acting on paired donors, with incorporation or reduction of molecular oxygen"/>
    <property type="evidence" value="ECO:0007669"/>
    <property type="project" value="InterPro"/>
</dbReference>
<dbReference type="GO" id="GO:0004497">
    <property type="term" value="F:monooxygenase activity"/>
    <property type="evidence" value="ECO:0007669"/>
    <property type="project" value="InterPro"/>
</dbReference>
<dbReference type="OrthoDB" id="1470350at2759"/>
<reference evidence="1 2" key="1">
    <citation type="journal article" date="2019" name="Environ. Microbiol.">
        <title>At the nexus of three kingdoms: the genome of the mycorrhizal fungus Gigaspora margarita provides insights into plant, endobacterial and fungal interactions.</title>
        <authorList>
            <person name="Venice F."/>
            <person name="Ghignone S."/>
            <person name="Salvioli di Fossalunga A."/>
            <person name="Amselem J."/>
            <person name="Novero M."/>
            <person name="Xianan X."/>
            <person name="Sedzielewska Toro K."/>
            <person name="Morin E."/>
            <person name="Lipzen A."/>
            <person name="Grigoriev I.V."/>
            <person name="Henrissat B."/>
            <person name="Martin F.M."/>
            <person name="Bonfante P."/>
        </authorList>
    </citation>
    <scope>NUCLEOTIDE SEQUENCE [LARGE SCALE GENOMIC DNA]</scope>
    <source>
        <strain evidence="1 2">BEG34</strain>
    </source>
</reference>
<gene>
    <name evidence="1" type="ORF">F8M41_015575</name>
</gene>
<evidence type="ECO:0000313" key="2">
    <source>
        <dbReference type="Proteomes" id="UP000439903"/>
    </source>
</evidence>
<protein>
    <submittedName>
        <fullName evidence="1">Uncharacterized protein</fullName>
    </submittedName>
</protein>
<dbReference type="GO" id="GO:0005506">
    <property type="term" value="F:iron ion binding"/>
    <property type="evidence" value="ECO:0007669"/>
    <property type="project" value="InterPro"/>
</dbReference>
<accession>A0A8H4ENE3</accession>
<dbReference type="AlphaFoldDB" id="A0A8H4ENE3"/>
<dbReference type="Proteomes" id="UP000439903">
    <property type="component" value="Unassembled WGS sequence"/>
</dbReference>
<sequence>MDTFGEKRKARKYIDDYVDIMINWYKSELEEKIKLRDVVLNLTLAGRDTTAQNLWITISLQWEEMKKVWGEDVKKFNSKRFLESEDGNSREMEVLDTN</sequence>
<proteinExistence type="predicted"/>
<name>A0A8H4ENE3_GIGMA</name>
<keyword evidence="2" id="KW-1185">Reference proteome</keyword>
<dbReference type="InterPro" id="IPR036396">
    <property type="entry name" value="Cyt_P450_sf"/>
</dbReference>
<dbReference type="SUPFAM" id="SSF48264">
    <property type="entry name" value="Cytochrome P450"/>
    <property type="match status" value="1"/>
</dbReference>
<comment type="caution">
    <text evidence="1">The sequence shown here is derived from an EMBL/GenBank/DDBJ whole genome shotgun (WGS) entry which is preliminary data.</text>
</comment>
<organism evidence="1 2">
    <name type="scientific">Gigaspora margarita</name>
    <dbReference type="NCBI Taxonomy" id="4874"/>
    <lineage>
        <taxon>Eukaryota</taxon>
        <taxon>Fungi</taxon>
        <taxon>Fungi incertae sedis</taxon>
        <taxon>Mucoromycota</taxon>
        <taxon>Glomeromycotina</taxon>
        <taxon>Glomeromycetes</taxon>
        <taxon>Diversisporales</taxon>
        <taxon>Gigasporaceae</taxon>
        <taxon>Gigaspora</taxon>
    </lineage>
</organism>
<evidence type="ECO:0000313" key="1">
    <source>
        <dbReference type="EMBL" id="KAF0522120.1"/>
    </source>
</evidence>